<dbReference type="CDD" id="cd06410">
    <property type="entry name" value="PB1_UP2"/>
    <property type="match status" value="1"/>
</dbReference>
<evidence type="ECO:0000259" key="2">
    <source>
        <dbReference type="SMART" id="SM00666"/>
    </source>
</evidence>
<sequence>MGAAEETTMRLLCSHGGRLVPCGPGGGLRYVGGETRALAVPRGAPFRELTARLAEKAGAGGDAVTAVRYRLADGGLDEDLLVSVTSDEELAHMRDEYDRLRATRPSASFRVFVSTAAGVQQQRRQPVAPPMMMRRARSAQELAGRLARRPCPPAGRSAAAPSVRRVHSAQELAAGGGHSRQCFDDRRRLQSCCWCCHRRRDQCAAVPQPARPVRQLPAAMSKNVNGARQAAPAVSAAAKATDRSIIDRIVPMAAAKEEEAMMRLLCSHGGRLVPCGPGGGLRYVGGETRALAVPRGYDRLRATRPSASFRVFVSTAVDAAAGVQQRRRPHPPVAAPPMMMRRARSEMGLAAGLPAAPPPMRRARSAQELAAGGSHSHHVSWGNDSSGNSIKQADSGASLDCSWLFAPVQTLFSEANIGHVVFSYLKLQLSPVQEHKGYDQTS</sequence>
<dbReference type="SMART" id="SM00666">
    <property type="entry name" value="PB1"/>
    <property type="match status" value="1"/>
</dbReference>
<feature type="domain" description="PB1" evidence="2">
    <location>
        <begin position="23"/>
        <end position="116"/>
    </location>
</feature>
<dbReference type="Proteomes" id="UP000008022">
    <property type="component" value="Unassembled WGS sequence"/>
</dbReference>
<accession>A0A0E0NZU6</accession>
<dbReference type="InterPro" id="IPR053198">
    <property type="entry name" value="Gynoecium_Dev_Regulator"/>
</dbReference>
<reference evidence="3" key="2">
    <citation type="submission" date="2015-06" db="UniProtKB">
        <authorList>
            <consortium name="EnsemblPlants"/>
        </authorList>
    </citation>
    <scope>IDENTIFICATION</scope>
</reference>
<proteinExistence type="predicted"/>
<dbReference type="Pfam" id="PF00564">
    <property type="entry name" value="PB1"/>
    <property type="match status" value="1"/>
</dbReference>
<evidence type="ECO:0000313" key="3">
    <source>
        <dbReference type="EnsemblPlants" id="ORUFI03G31530.1"/>
    </source>
</evidence>
<feature type="region of interest" description="Disordered" evidence="1">
    <location>
        <begin position="353"/>
        <end position="389"/>
    </location>
</feature>
<protein>
    <recommendedName>
        <fullName evidence="2">PB1 domain-containing protein</fullName>
    </recommendedName>
</protein>
<dbReference type="PANTHER" id="PTHR31066">
    <property type="entry name" value="OS05G0427100 PROTEIN-RELATED"/>
    <property type="match status" value="1"/>
</dbReference>
<dbReference type="EnsemblPlants" id="ORUFI03G31530.1">
    <property type="protein sequence ID" value="ORUFI03G31530.1"/>
    <property type="gene ID" value="ORUFI03G31530"/>
</dbReference>
<name>A0A0E0NZU6_ORYRU</name>
<dbReference type="HOGENOM" id="CLU_620220_0_0_1"/>
<evidence type="ECO:0000313" key="4">
    <source>
        <dbReference type="Proteomes" id="UP000008022"/>
    </source>
</evidence>
<dbReference type="eggNOG" id="ENOG502QWRI">
    <property type="taxonomic scope" value="Eukaryota"/>
</dbReference>
<dbReference type="SUPFAM" id="SSF54277">
    <property type="entry name" value="CAD &amp; PB1 domains"/>
    <property type="match status" value="1"/>
</dbReference>
<dbReference type="AlphaFoldDB" id="A0A0E0NZU6"/>
<keyword evidence="4" id="KW-1185">Reference proteome</keyword>
<reference evidence="4" key="1">
    <citation type="submission" date="2013-06" db="EMBL/GenBank/DDBJ databases">
        <authorList>
            <person name="Zhao Q."/>
        </authorList>
    </citation>
    <scope>NUCLEOTIDE SEQUENCE</scope>
    <source>
        <strain evidence="4">cv. W1943</strain>
    </source>
</reference>
<dbReference type="PANTHER" id="PTHR31066:SF45">
    <property type="entry name" value="PB1 DOMAIN-CONTAINING PROTEIN"/>
    <property type="match status" value="1"/>
</dbReference>
<organism evidence="3 4">
    <name type="scientific">Oryza rufipogon</name>
    <name type="common">Brownbeard rice</name>
    <name type="synonym">Asian wild rice</name>
    <dbReference type="NCBI Taxonomy" id="4529"/>
    <lineage>
        <taxon>Eukaryota</taxon>
        <taxon>Viridiplantae</taxon>
        <taxon>Streptophyta</taxon>
        <taxon>Embryophyta</taxon>
        <taxon>Tracheophyta</taxon>
        <taxon>Spermatophyta</taxon>
        <taxon>Magnoliopsida</taxon>
        <taxon>Liliopsida</taxon>
        <taxon>Poales</taxon>
        <taxon>Poaceae</taxon>
        <taxon>BOP clade</taxon>
        <taxon>Oryzoideae</taxon>
        <taxon>Oryzeae</taxon>
        <taxon>Oryzinae</taxon>
        <taxon>Oryza</taxon>
    </lineage>
</organism>
<dbReference type="InterPro" id="IPR000270">
    <property type="entry name" value="PB1_dom"/>
</dbReference>
<dbReference type="Gramene" id="ORUFI03G31530.1">
    <property type="protein sequence ID" value="ORUFI03G31530.1"/>
    <property type="gene ID" value="ORUFI03G31530"/>
</dbReference>
<dbReference type="STRING" id="4529.A0A0E0NZU6"/>
<evidence type="ECO:0000256" key="1">
    <source>
        <dbReference type="SAM" id="MobiDB-lite"/>
    </source>
</evidence>
<dbReference type="OMA" id="SCCWCCH"/>